<organism evidence="1 2">
    <name type="scientific">Marinilactibacillus psychrotolerans</name>
    <dbReference type="NCBI Taxonomy" id="191770"/>
    <lineage>
        <taxon>Bacteria</taxon>
        <taxon>Bacillati</taxon>
        <taxon>Bacillota</taxon>
        <taxon>Bacilli</taxon>
        <taxon>Lactobacillales</taxon>
        <taxon>Carnobacteriaceae</taxon>
        <taxon>Marinilactibacillus</taxon>
    </lineage>
</organism>
<name>A0A5R9C8E8_9LACT</name>
<dbReference type="Proteomes" id="UP000307201">
    <property type="component" value="Unassembled WGS sequence"/>
</dbReference>
<proteinExistence type="predicted"/>
<dbReference type="RefSeq" id="WP_138470311.1">
    <property type="nucleotide sequence ID" value="NZ_JBGQQG010000016.1"/>
</dbReference>
<sequence>MNKINVTLFYNDSFPKKYVLSNEDAVDLIKLIKEDVSEFEIKENTYKTEELSSISFSDVDYEGQVQGVAIQFNEQ</sequence>
<protein>
    <submittedName>
        <fullName evidence="1">Uncharacterized protein</fullName>
    </submittedName>
</protein>
<evidence type="ECO:0000313" key="2">
    <source>
        <dbReference type="Proteomes" id="UP000307201"/>
    </source>
</evidence>
<reference evidence="1 2" key="1">
    <citation type="submission" date="2019-05" db="EMBL/GenBank/DDBJ databases">
        <title>The metagenome of a microbial culture collection derived from dairy environment covers the genomic content of the human microbiome.</title>
        <authorList>
            <person name="Roder T."/>
            <person name="Wuthrich D."/>
            <person name="Sattari Z."/>
            <person name="Von Ah U."/>
            <person name="Bar C."/>
            <person name="Ronchi F."/>
            <person name="Macpherson A.J."/>
            <person name="Ganal-Vonarburg S.C."/>
            <person name="Bruggmann R."/>
            <person name="Vergeres G."/>
        </authorList>
    </citation>
    <scope>NUCLEOTIDE SEQUENCE [LARGE SCALE GENOMIC DNA]</scope>
    <source>
        <strain evidence="1 2">FAM 24235</strain>
    </source>
</reference>
<dbReference type="EMBL" id="VBTE01000001">
    <property type="protein sequence ID" value="TLQ09592.1"/>
    <property type="molecule type" value="Genomic_DNA"/>
</dbReference>
<dbReference type="AlphaFoldDB" id="A0A5R9C8E8"/>
<gene>
    <name evidence="1" type="ORF">FEZ48_00130</name>
</gene>
<dbReference type="OrthoDB" id="2170029at2"/>
<accession>A0A5R9C8E8</accession>
<comment type="caution">
    <text evidence="1">The sequence shown here is derived from an EMBL/GenBank/DDBJ whole genome shotgun (WGS) entry which is preliminary data.</text>
</comment>
<evidence type="ECO:0000313" key="1">
    <source>
        <dbReference type="EMBL" id="TLQ09592.1"/>
    </source>
</evidence>